<gene>
    <name evidence="3" type="ORF">G4Z02_03065</name>
</gene>
<name>A0A7L7KPY0_9MOLU</name>
<dbReference type="Pfam" id="PF13439">
    <property type="entry name" value="Glyco_transf_4"/>
    <property type="match status" value="1"/>
</dbReference>
<dbReference type="InterPro" id="IPR001296">
    <property type="entry name" value="Glyco_trans_1"/>
</dbReference>
<protein>
    <submittedName>
        <fullName evidence="3">Glycosyltransferase family 4 protein</fullName>
    </submittedName>
</protein>
<keyword evidence="3" id="KW-0808">Transferase</keyword>
<evidence type="ECO:0000259" key="1">
    <source>
        <dbReference type="Pfam" id="PF00534"/>
    </source>
</evidence>
<keyword evidence="4" id="KW-1185">Reference proteome</keyword>
<reference evidence="3 4" key="1">
    <citation type="submission" date="2020-02" db="EMBL/GenBank/DDBJ databases">
        <authorList>
            <person name="Zheng R.K."/>
            <person name="Sun C.M."/>
        </authorList>
    </citation>
    <scope>NUCLEOTIDE SEQUENCE [LARGE SCALE GENOMIC DNA]</scope>
    <source>
        <strain evidence="4">zrk13</strain>
    </source>
</reference>
<feature type="domain" description="Glycosyltransferase subfamily 4-like N-terminal" evidence="2">
    <location>
        <begin position="15"/>
        <end position="182"/>
    </location>
</feature>
<dbReference type="PANTHER" id="PTHR45947">
    <property type="entry name" value="SULFOQUINOVOSYL TRANSFERASE SQD2"/>
    <property type="match status" value="1"/>
</dbReference>
<evidence type="ECO:0000313" key="4">
    <source>
        <dbReference type="Proteomes" id="UP000514720"/>
    </source>
</evidence>
<dbReference type="Gene3D" id="3.40.50.2000">
    <property type="entry name" value="Glycogen Phosphorylase B"/>
    <property type="match status" value="2"/>
</dbReference>
<accession>A0A7L7KPY0</accession>
<dbReference type="EMBL" id="CP048914">
    <property type="protein sequence ID" value="QMS84773.1"/>
    <property type="molecule type" value="Genomic_DNA"/>
</dbReference>
<dbReference type="GO" id="GO:0016758">
    <property type="term" value="F:hexosyltransferase activity"/>
    <property type="evidence" value="ECO:0007669"/>
    <property type="project" value="TreeGrafter"/>
</dbReference>
<organism evidence="3 4">
    <name type="scientific">Candidatus Xianfuyuplasma coldseepsis</name>
    <dbReference type="NCBI Taxonomy" id="2782163"/>
    <lineage>
        <taxon>Bacteria</taxon>
        <taxon>Bacillati</taxon>
        <taxon>Mycoplasmatota</taxon>
        <taxon>Mollicutes</taxon>
        <taxon>Candidatus Izemoplasmatales</taxon>
        <taxon>Candidatus Izemoplasmataceae</taxon>
        <taxon>Candidatus Xianfuyuplasma</taxon>
    </lineage>
</organism>
<dbReference type="PANTHER" id="PTHR45947:SF3">
    <property type="entry name" value="SULFOQUINOVOSYL TRANSFERASE SQD2"/>
    <property type="match status" value="1"/>
</dbReference>
<proteinExistence type="predicted"/>
<evidence type="ECO:0000259" key="2">
    <source>
        <dbReference type="Pfam" id="PF13439"/>
    </source>
</evidence>
<dbReference type="InterPro" id="IPR050194">
    <property type="entry name" value="Glycosyltransferase_grp1"/>
</dbReference>
<dbReference type="InterPro" id="IPR028098">
    <property type="entry name" value="Glyco_trans_4-like_N"/>
</dbReference>
<dbReference type="RefSeq" id="WP_258878394.1">
    <property type="nucleotide sequence ID" value="NZ_CP048914.1"/>
</dbReference>
<feature type="domain" description="Glycosyl transferase family 1" evidence="1">
    <location>
        <begin position="193"/>
        <end position="352"/>
    </location>
</feature>
<dbReference type="SUPFAM" id="SSF53756">
    <property type="entry name" value="UDP-Glycosyltransferase/glycogen phosphorylase"/>
    <property type="match status" value="1"/>
</dbReference>
<dbReference type="Pfam" id="PF00534">
    <property type="entry name" value="Glycos_transf_1"/>
    <property type="match status" value="1"/>
</dbReference>
<dbReference type="Proteomes" id="UP000514720">
    <property type="component" value="Chromosome"/>
</dbReference>
<sequence>MRIGLFTDAYFPIISGVSLSVDNLANELMKRGHNVFIITNHHEHATPQPHVLRLGGYKLPMKGMHEYRVSKVTRKKVMEVLALNLDIIHCHTEFTMGRLGRRAARKAGIPVVHTYHTMYEDYVHFISKTLAYPLRIVSKYYSRSFANSADHVIFPTIKVKRTFDRYGFTKRGEIIPTGITLQEFLETPVDNSLRSRLGFSKDDIVLLFLGRMSREKSIDVLAREFVKIQDDRVKLLMVGDGPDRAHVEHILEKSGVSNRVVFTGMVRPHEVHQYYKIADVFVNFSVTETQGLTYIESLASKTPLLVRYDDNLEGVVLPGINGFTFQTNDEFQSYIQKIITDQEVFDTITANADQDIQRFSAATYAQKVEAIYKLYYKG</sequence>
<dbReference type="AlphaFoldDB" id="A0A7L7KPY0"/>
<evidence type="ECO:0000313" key="3">
    <source>
        <dbReference type="EMBL" id="QMS84773.1"/>
    </source>
</evidence>
<dbReference type="KEGG" id="xcl:G4Z02_03065"/>